<evidence type="ECO:0000256" key="6">
    <source>
        <dbReference type="PIRNR" id="PIRNR000183"/>
    </source>
</evidence>
<keyword evidence="4 6" id="KW-0560">Oxidoreductase</keyword>
<comment type="pathway">
    <text evidence="1 6">Amino-acid degradation; L-alanine degradation via dehydrogenase pathway; NH(3) and pyruvate from L-alanine: step 1/1.</text>
</comment>
<dbReference type="Pfam" id="PF05222">
    <property type="entry name" value="AlaDh_PNT_N"/>
    <property type="match status" value="1"/>
</dbReference>
<dbReference type="InterPro" id="IPR008142">
    <property type="entry name" value="AlaDH/PNT_CS1"/>
</dbReference>
<dbReference type="EMBL" id="BAAAYL010000001">
    <property type="protein sequence ID" value="GAA3369594.1"/>
    <property type="molecule type" value="Genomic_DNA"/>
</dbReference>
<dbReference type="InterPro" id="IPR007698">
    <property type="entry name" value="AlaDH/PNT_NAD(H)-bd"/>
</dbReference>
<feature type="domain" description="Alanine dehydrogenase/pyridine nucleotide transhydrogenase N-terminal" evidence="8">
    <location>
        <begin position="7"/>
        <end position="140"/>
    </location>
</feature>
<sequence length="374" mass="39623">MIDVKVGIPSEVKNNEFRVAITPAGVHELVRNGHQVFVEQNAGVGSSITDDEYVAAGAQMLPTADEVWATADLVLKVKEPIAEEYHRLRKDQTLFTYLHLAASRECTDALLESGTTAIAYETVETASRALPLLAPMSEVAGRLAPQVGAYHLMRSAGGRGVLPGGVTGTHAGKAVVIGGGVSGWNATQIAVGMGFHVTLLDKDINKLREADKVFGTKVQTIVSNAFELEKAVVEADLVIGAVLIPGAKAPKLVTNELVAKMKPGSVLVDIAIDQGGCFEDSRPTTHAEPTFKVHNSVFYCVANMPGAVPNTSTYALTNATLPYIVSLANNGWVEALRRDAALAKGLNVHDGQVVYREVAEALGLDHVELDSLLG</sequence>
<keyword evidence="10" id="KW-1185">Reference proteome</keyword>
<dbReference type="SMART" id="SM01002">
    <property type="entry name" value="AlaDh_PNT_C"/>
    <property type="match status" value="1"/>
</dbReference>
<name>A0ABP6S6T9_9ACTN</name>
<dbReference type="PANTHER" id="PTHR42795:SF1">
    <property type="entry name" value="ALANINE DEHYDROGENASE"/>
    <property type="match status" value="1"/>
</dbReference>
<dbReference type="Pfam" id="PF01262">
    <property type="entry name" value="AlaDh_PNT_C"/>
    <property type="match status" value="1"/>
</dbReference>
<evidence type="ECO:0000259" key="7">
    <source>
        <dbReference type="SMART" id="SM01002"/>
    </source>
</evidence>
<comment type="caution">
    <text evidence="9">The sequence shown here is derived from an EMBL/GenBank/DDBJ whole genome shotgun (WGS) entry which is preliminary data.</text>
</comment>
<evidence type="ECO:0000256" key="1">
    <source>
        <dbReference type="ARBA" id="ARBA00005206"/>
    </source>
</evidence>
<gene>
    <name evidence="9" type="primary">ald</name>
    <name evidence="9" type="ORF">GCM10020367_12930</name>
</gene>
<dbReference type="Gene3D" id="3.40.50.720">
    <property type="entry name" value="NAD(P)-binding Rossmann-like Domain"/>
    <property type="match status" value="2"/>
</dbReference>
<dbReference type="PIRSF" id="PIRSF000183">
    <property type="entry name" value="Alanine_dh"/>
    <property type="match status" value="1"/>
</dbReference>
<dbReference type="PROSITE" id="PS00836">
    <property type="entry name" value="ALADH_PNT_1"/>
    <property type="match status" value="1"/>
</dbReference>
<evidence type="ECO:0000256" key="2">
    <source>
        <dbReference type="ARBA" id="ARBA00005689"/>
    </source>
</evidence>
<dbReference type="InterPro" id="IPR036291">
    <property type="entry name" value="NAD(P)-bd_dom_sf"/>
</dbReference>
<reference evidence="10" key="1">
    <citation type="journal article" date="2019" name="Int. J. Syst. Evol. Microbiol.">
        <title>The Global Catalogue of Microorganisms (GCM) 10K type strain sequencing project: providing services to taxonomists for standard genome sequencing and annotation.</title>
        <authorList>
            <consortium name="The Broad Institute Genomics Platform"/>
            <consortium name="The Broad Institute Genome Sequencing Center for Infectious Disease"/>
            <person name="Wu L."/>
            <person name="Ma J."/>
        </authorList>
    </citation>
    <scope>NUCLEOTIDE SEQUENCE [LARGE SCALE GENOMIC DNA]</scope>
    <source>
        <strain evidence="10">JCM 9651</strain>
    </source>
</reference>
<dbReference type="NCBIfam" id="TIGR00518">
    <property type="entry name" value="alaDH"/>
    <property type="match status" value="1"/>
</dbReference>
<proteinExistence type="inferred from homology"/>
<dbReference type="PANTHER" id="PTHR42795">
    <property type="entry name" value="ALANINE DEHYDROGENASE"/>
    <property type="match status" value="1"/>
</dbReference>
<evidence type="ECO:0000313" key="10">
    <source>
        <dbReference type="Proteomes" id="UP001499990"/>
    </source>
</evidence>
<feature type="domain" description="Alanine dehydrogenase/pyridine nucleotide transhydrogenase NAD(H)-binding" evidence="7">
    <location>
        <begin position="152"/>
        <end position="300"/>
    </location>
</feature>
<protein>
    <recommendedName>
        <fullName evidence="3 6">Alanine dehydrogenase</fullName>
        <ecNumber evidence="3 6">1.4.1.1</ecNumber>
    </recommendedName>
</protein>
<dbReference type="SMART" id="SM01003">
    <property type="entry name" value="AlaDh_PNT_N"/>
    <property type="match status" value="1"/>
</dbReference>
<evidence type="ECO:0000256" key="4">
    <source>
        <dbReference type="ARBA" id="ARBA00023002"/>
    </source>
</evidence>
<comment type="function">
    <text evidence="6">Catalyzes the reversible reductive amination of pyruvate to L-alanine.</text>
</comment>
<evidence type="ECO:0000256" key="3">
    <source>
        <dbReference type="ARBA" id="ARBA00012897"/>
    </source>
</evidence>
<comment type="similarity">
    <text evidence="2 6">Belongs to the AlaDH/PNT family.</text>
</comment>
<organism evidence="9 10">
    <name type="scientific">Streptomyces sannanensis</name>
    <dbReference type="NCBI Taxonomy" id="285536"/>
    <lineage>
        <taxon>Bacteria</taxon>
        <taxon>Bacillati</taxon>
        <taxon>Actinomycetota</taxon>
        <taxon>Actinomycetes</taxon>
        <taxon>Kitasatosporales</taxon>
        <taxon>Streptomycetaceae</taxon>
        <taxon>Streptomyces</taxon>
    </lineage>
</organism>
<keyword evidence="5 6" id="KW-0520">NAD</keyword>
<comment type="catalytic activity">
    <reaction evidence="6">
        <text>L-alanine + NAD(+) + H2O = pyruvate + NH4(+) + NADH + H(+)</text>
        <dbReference type="Rhea" id="RHEA:18405"/>
        <dbReference type="ChEBI" id="CHEBI:15361"/>
        <dbReference type="ChEBI" id="CHEBI:15377"/>
        <dbReference type="ChEBI" id="CHEBI:15378"/>
        <dbReference type="ChEBI" id="CHEBI:28938"/>
        <dbReference type="ChEBI" id="CHEBI:57540"/>
        <dbReference type="ChEBI" id="CHEBI:57945"/>
        <dbReference type="ChEBI" id="CHEBI:57972"/>
        <dbReference type="EC" id="1.4.1.1"/>
    </reaction>
</comment>
<accession>A0ABP6S6T9</accession>
<dbReference type="SUPFAM" id="SSF52283">
    <property type="entry name" value="Formate/glycerate dehydrogenase catalytic domain-like"/>
    <property type="match status" value="1"/>
</dbReference>
<dbReference type="InterPro" id="IPR008141">
    <property type="entry name" value="Ala_DH"/>
</dbReference>
<dbReference type="InterPro" id="IPR007886">
    <property type="entry name" value="AlaDH/PNT_N"/>
</dbReference>
<dbReference type="EC" id="1.4.1.1" evidence="3 6"/>
<dbReference type="SUPFAM" id="SSF51735">
    <property type="entry name" value="NAD(P)-binding Rossmann-fold domains"/>
    <property type="match status" value="1"/>
</dbReference>
<evidence type="ECO:0000313" key="9">
    <source>
        <dbReference type="EMBL" id="GAA3369594.1"/>
    </source>
</evidence>
<dbReference type="CDD" id="cd05305">
    <property type="entry name" value="L-AlaDH"/>
    <property type="match status" value="1"/>
</dbReference>
<dbReference type="Proteomes" id="UP001499990">
    <property type="component" value="Unassembled WGS sequence"/>
</dbReference>
<evidence type="ECO:0000256" key="5">
    <source>
        <dbReference type="ARBA" id="ARBA00023027"/>
    </source>
</evidence>
<evidence type="ECO:0000259" key="8">
    <source>
        <dbReference type="SMART" id="SM01003"/>
    </source>
</evidence>